<gene>
    <name evidence="1" type="ORF">M8818_006324</name>
</gene>
<accession>A0ACC3S6D1</accession>
<reference evidence="1" key="1">
    <citation type="submission" date="2024-02" db="EMBL/GenBank/DDBJ databases">
        <title>Metagenome Assembled Genome of Zalaria obscura JY119.</title>
        <authorList>
            <person name="Vighnesh L."/>
            <person name="Jagadeeshwari U."/>
            <person name="Venkata Ramana C."/>
            <person name="Sasikala C."/>
        </authorList>
    </citation>
    <scope>NUCLEOTIDE SEQUENCE</scope>
    <source>
        <strain evidence="1">JY119</strain>
    </source>
</reference>
<dbReference type="EMBL" id="JAMKPW020000040">
    <property type="protein sequence ID" value="KAK8198459.1"/>
    <property type="molecule type" value="Genomic_DNA"/>
</dbReference>
<sequence length="95" mass="10435">MGERRRPALTWVITLSQGWSSVGSEGLVAVSEGRSLLQTCNTPTGSRRRLRCVFLIPTAMFRVCANSFRVQRRAVGEAVNAYLTVAHAAGRRVSE</sequence>
<keyword evidence="2" id="KW-1185">Reference proteome</keyword>
<dbReference type="Proteomes" id="UP001320706">
    <property type="component" value="Unassembled WGS sequence"/>
</dbReference>
<evidence type="ECO:0000313" key="1">
    <source>
        <dbReference type="EMBL" id="KAK8198459.1"/>
    </source>
</evidence>
<protein>
    <submittedName>
        <fullName evidence="1">Uncharacterized protein</fullName>
    </submittedName>
</protein>
<proteinExistence type="predicted"/>
<evidence type="ECO:0000313" key="2">
    <source>
        <dbReference type="Proteomes" id="UP001320706"/>
    </source>
</evidence>
<comment type="caution">
    <text evidence="1">The sequence shown here is derived from an EMBL/GenBank/DDBJ whole genome shotgun (WGS) entry which is preliminary data.</text>
</comment>
<name>A0ACC3S6D1_9PEZI</name>
<organism evidence="1 2">
    <name type="scientific">Zalaria obscura</name>
    <dbReference type="NCBI Taxonomy" id="2024903"/>
    <lineage>
        <taxon>Eukaryota</taxon>
        <taxon>Fungi</taxon>
        <taxon>Dikarya</taxon>
        <taxon>Ascomycota</taxon>
        <taxon>Pezizomycotina</taxon>
        <taxon>Dothideomycetes</taxon>
        <taxon>Dothideomycetidae</taxon>
        <taxon>Dothideales</taxon>
        <taxon>Zalariaceae</taxon>
        <taxon>Zalaria</taxon>
    </lineage>
</organism>